<keyword evidence="7" id="KW-1133">Transmembrane helix</keyword>
<evidence type="ECO:0000256" key="5">
    <source>
        <dbReference type="ARBA" id="ARBA00041343"/>
    </source>
</evidence>
<dbReference type="Gene3D" id="2.60.40.1760">
    <property type="entry name" value="glycosyl hydrolase (family 31)"/>
    <property type="match status" value="1"/>
</dbReference>
<gene>
    <name evidence="11" type="primary">GANC</name>
    <name evidence="11" type="ORF">TRFO_40436</name>
</gene>
<keyword evidence="4 6" id="KW-0326">Glycosidase</keyword>
<feature type="domain" description="Glycoside hydrolase family 31 TIM barrel" evidence="8">
    <location>
        <begin position="291"/>
        <end position="624"/>
    </location>
</feature>
<dbReference type="InterPro" id="IPR000322">
    <property type="entry name" value="Glyco_hydro_31_TIM"/>
</dbReference>
<dbReference type="Pfam" id="PF21365">
    <property type="entry name" value="Glyco_hydro_31_3rd"/>
    <property type="match status" value="1"/>
</dbReference>
<keyword evidence="2 6" id="KW-0378">Hydrolase</keyword>
<dbReference type="AlphaFoldDB" id="A0A1J4J3D5"/>
<evidence type="ECO:0000259" key="8">
    <source>
        <dbReference type="Pfam" id="PF01055"/>
    </source>
</evidence>
<dbReference type="Gene3D" id="3.20.20.80">
    <property type="entry name" value="Glycosidases"/>
    <property type="match status" value="2"/>
</dbReference>
<dbReference type="PANTHER" id="PTHR22762:SF133">
    <property type="entry name" value="P-TYPE DOMAIN-CONTAINING PROTEIN"/>
    <property type="match status" value="1"/>
</dbReference>
<comment type="caution">
    <text evidence="11">The sequence shown here is derived from an EMBL/GenBank/DDBJ whole genome shotgun (WGS) entry which is preliminary data.</text>
</comment>
<evidence type="ECO:0000256" key="1">
    <source>
        <dbReference type="ARBA" id="ARBA00007806"/>
    </source>
</evidence>
<dbReference type="CDD" id="cd14752">
    <property type="entry name" value="GH31_N"/>
    <property type="match status" value="1"/>
</dbReference>
<feature type="domain" description="Glycoside hydrolase family 31 N-terminal" evidence="9">
    <location>
        <begin position="61"/>
        <end position="246"/>
    </location>
</feature>
<name>A0A1J4J3D5_9EUKA</name>
<dbReference type="InterPro" id="IPR017853">
    <property type="entry name" value="GH"/>
</dbReference>
<evidence type="ECO:0000259" key="9">
    <source>
        <dbReference type="Pfam" id="PF13802"/>
    </source>
</evidence>
<dbReference type="Pfam" id="PF01055">
    <property type="entry name" value="Glyco_hydro_31_2nd"/>
    <property type="match status" value="1"/>
</dbReference>
<dbReference type="InterPro" id="IPR013780">
    <property type="entry name" value="Glyco_hydro_b"/>
</dbReference>
<dbReference type="PANTHER" id="PTHR22762">
    <property type="entry name" value="ALPHA-GLUCOSIDASE"/>
    <property type="match status" value="1"/>
</dbReference>
<dbReference type="InterPro" id="IPR025887">
    <property type="entry name" value="Glyco_hydro_31_N_dom"/>
</dbReference>
<dbReference type="GO" id="GO:0005975">
    <property type="term" value="P:carbohydrate metabolic process"/>
    <property type="evidence" value="ECO:0007669"/>
    <property type="project" value="InterPro"/>
</dbReference>
<organism evidence="11 12">
    <name type="scientific">Tritrichomonas foetus</name>
    <dbReference type="NCBI Taxonomy" id="1144522"/>
    <lineage>
        <taxon>Eukaryota</taxon>
        <taxon>Metamonada</taxon>
        <taxon>Parabasalia</taxon>
        <taxon>Tritrichomonadida</taxon>
        <taxon>Tritrichomonadidae</taxon>
        <taxon>Tritrichomonas</taxon>
    </lineage>
</organism>
<evidence type="ECO:0000256" key="2">
    <source>
        <dbReference type="ARBA" id="ARBA00022801"/>
    </source>
</evidence>
<protein>
    <recommendedName>
        <fullName evidence="5">Maltase</fullName>
    </recommendedName>
</protein>
<feature type="transmembrane region" description="Helical" evidence="7">
    <location>
        <begin position="854"/>
        <end position="876"/>
    </location>
</feature>
<keyword evidence="3" id="KW-0325">Glycoprotein</keyword>
<dbReference type="SUPFAM" id="SSF74650">
    <property type="entry name" value="Galactose mutarotase-like"/>
    <property type="match status" value="1"/>
</dbReference>
<keyword evidence="7" id="KW-0812">Transmembrane</keyword>
<dbReference type="Proteomes" id="UP000179807">
    <property type="component" value="Unassembled WGS sequence"/>
</dbReference>
<dbReference type="PROSITE" id="PS00129">
    <property type="entry name" value="GLYCOSYL_HYDROL_F31_1"/>
    <property type="match status" value="1"/>
</dbReference>
<dbReference type="OrthoDB" id="5839090at2759"/>
<dbReference type="InterPro" id="IPR048395">
    <property type="entry name" value="Glyco_hydro_31_C"/>
</dbReference>
<dbReference type="SUPFAM" id="SSF51445">
    <property type="entry name" value="(Trans)glycosidases"/>
    <property type="match status" value="1"/>
</dbReference>
<dbReference type="CDD" id="cd06603">
    <property type="entry name" value="GH31_GANC_GANAB_alpha"/>
    <property type="match status" value="1"/>
</dbReference>
<evidence type="ECO:0000259" key="10">
    <source>
        <dbReference type="Pfam" id="PF21365"/>
    </source>
</evidence>
<evidence type="ECO:0000256" key="3">
    <source>
        <dbReference type="ARBA" id="ARBA00023180"/>
    </source>
</evidence>
<dbReference type="RefSeq" id="XP_068346386.1">
    <property type="nucleotide sequence ID" value="XM_068513206.1"/>
</dbReference>
<feature type="domain" description="Glycosyl hydrolase family 31 C-terminal" evidence="10">
    <location>
        <begin position="634"/>
        <end position="717"/>
    </location>
</feature>
<comment type="similarity">
    <text evidence="1 6">Belongs to the glycosyl hydrolase 31 family.</text>
</comment>
<evidence type="ECO:0000313" key="12">
    <source>
        <dbReference type="Proteomes" id="UP000179807"/>
    </source>
</evidence>
<dbReference type="GO" id="GO:0004553">
    <property type="term" value="F:hydrolase activity, hydrolyzing O-glycosyl compounds"/>
    <property type="evidence" value="ECO:0007669"/>
    <property type="project" value="InterPro"/>
</dbReference>
<dbReference type="EMBL" id="MLAK01001418">
    <property type="protein sequence ID" value="OHS93249.1"/>
    <property type="molecule type" value="Genomic_DNA"/>
</dbReference>
<dbReference type="GeneID" id="94847910"/>
<evidence type="ECO:0000256" key="6">
    <source>
        <dbReference type="RuleBase" id="RU361185"/>
    </source>
</evidence>
<evidence type="ECO:0000256" key="4">
    <source>
        <dbReference type="ARBA" id="ARBA00023295"/>
    </source>
</evidence>
<accession>A0A1J4J3D5</accession>
<evidence type="ECO:0000313" key="11">
    <source>
        <dbReference type="EMBL" id="OHS93249.1"/>
    </source>
</evidence>
<reference evidence="11" key="1">
    <citation type="submission" date="2016-10" db="EMBL/GenBank/DDBJ databases">
        <authorList>
            <person name="Benchimol M."/>
            <person name="Almeida L.G."/>
            <person name="Vasconcelos A.T."/>
            <person name="Perreira-Neves A."/>
            <person name="Rosa I.A."/>
            <person name="Tasca T."/>
            <person name="Bogo M.R."/>
            <person name="de Souza W."/>
        </authorList>
    </citation>
    <scope>NUCLEOTIDE SEQUENCE [LARGE SCALE GENOMIC DNA]</scope>
    <source>
        <strain evidence="11">K</strain>
    </source>
</reference>
<dbReference type="InterPro" id="IPR030458">
    <property type="entry name" value="Glyco_hydro_31_AS"/>
</dbReference>
<dbReference type="SUPFAM" id="SSF51011">
    <property type="entry name" value="Glycosyl hydrolase domain"/>
    <property type="match status" value="1"/>
</dbReference>
<dbReference type="GO" id="GO:0030246">
    <property type="term" value="F:carbohydrate binding"/>
    <property type="evidence" value="ECO:0007669"/>
    <property type="project" value="InterPro"/>
</dbReference>
<dbReference type="InterPro" id="IPR011013">
    <property type="entry name" value="Gal_mutarotase_sf_dom"/>
</dbReference>
<dbReference type="Gene3D" id="2.60.40.1180">
    <property type="entry name" value="Golgi alpha-mannosidase II"/>
    <property type="match status" value="2"/>
</dbReference>
<dbReference type="VEuPathDB" id="TrichDB:TRFO_40436"/>
<sequence length="900" mass="104118">MFCYLICTINCIFRGCNDMRFCRENIDKQSYWSIDDETIKTTNNHFSANLHKNWIDAYVTVNIYILQYNSVRVYFDSQNDKLNRFKLSEESLVFDQDVINKHLEFKFTQDELKCTLQTDQQTVDIYLNPFNIIVTDKKGSSVKINTDQQLVYEHEGKEIPTEQIDDWTDYFKNGATAVGLDFEFPGKNIKLTGLAEKLTKLNLDDCDSKRLYNLDKYSEYGNIPMVYAHSPEEMISVFWINPSDTFARIQTTDESRKINYISESGYADVIIFTGTFQEILNSYTELTGKIQMPPMWALGYHQCKWGYKTQEMVEGVIQGLEKLNFPMDTMWLDIDHLQDSKPFTFGYDNFPNPRKLIDDLADDHRHLVRINDPHMPKDLNHKQYKEALELGYFVKNSDGSAPFEGSCWPGTSSWPDFLNPKVREWWASQYNYDVDVNGTAPNVFFWNDMNEPSVFSNLEQTMPKDVIFYKDHEIREVHNLYGLSMTASTHQGLINRDQNSQLKPQRPFLLSRSWGPGSQKFTWQWNGDNSADFNNLLKSIAMTITTGMLGMPLAGTDIGGFGGNPSVELLVRWYQASVFLYPFMREHASIDSPFREPYLYDEENQIRMRNAAVLRYKFIPFWYTTLHVTTLTSIPPIQPLFTLYNDDEEYHNNEEQFILGESLLVSPVVKEGATSISFKLPPNDWFDYHTGERLNGLINRPVTMDSIPVFIQNGKIVPVFSETGKNVYETMKNPISLLIAVNEKGHAEGDLYLDDGSTYDYLDGYLLHRKFVYDNKKITMQKYDDELHLPDEIKNNYINKLIIYGQEESIIEVDTEIFFNVSTKSANQNAGAKQNHIGIINSDSKTKNSYQETMIIGILAMTFAIVLAALVGYFIFHKSSINDIETTINDNTQRQYSEIN</sequence>
<evidence type="ECO:0000256" key="7">
    <source>
        <dbReference type="SAM" id="Phobius"/>
    </source>
</evidence>
<keyword evidence="7" id="KW-0472">Membrane</keyword>
<dbReference type="Pfam" id="PF13802">
    <property type="entry name" value="Gal_mutarotas_2"/>
    <property type="match status" value="1"/>
</dbReference>
<proteinExistence type="inferred from homology"/>
<keyword evidence="12" id="KW-1185">Reference proteome</keyword>